<dbReference type="EMBL" id="CP157981">
    <property type="protein sequence ID" value="XBU14851.1"/>
    <property type="molecule type" value="Genomic_DNA"/>
</dbReference>
<organism evidence="2">
    <name type="scientific">Acinetobacter sp. A1-4-2</name>
    <dbReference type="NCBI Taxonomy" id="3156489"/>
    <lineage>
        <taxon>Bacteria</taxon>
        <taxon>Pseudomonadati</taxon>
        <taxon>Pseudomonadota</taxon>
        <taxon>Gammaproteobacteria</taxon>
        <taxon>Moraxellales</taxon>
        <taxon>Moraxellaceae</taxon>
        <taxon>Acinetobacter</taxon>
    </lineage>
</organism>
<evidence type="ECO:0000313" key="2">
    <source>
        <dbReference type="EMBL" id="XBU14851.1"/>
    </source>
</evidence>
<proteinExistence type="predicted"/>
<sequence>MLKKAFIVLIILLPSALYLYIVSKDKAPDKDSSITPVAAPAQEQPQKYQTPDH</sequence>
<accession>A0AAU7SUZ8</accession>
<gene>
    <name evidence="2" type="ORF">ABJ384_10295</name>
</gene>
<protein>
    <submittedName>
        <fullName evidence="2">Uncharacterized protein</fullName>
    </submittedName>
</protein>
<evidence type="ECO:0000256" key="1">
    <source>
        <dbReference type="SAM" id="MobiDB-lite"/>
    </source>
</evidence>
<feature type="compositionally biased region" description="Polar residues" evidence="1">
    <location>
        <begin position="43"/>
        <end position="53"/>
    </location>
</feature>
<dbReference type="RefSeq" id="WP_349927159.1">
    <property type="nucleotide sequence ID" value="NZ_CP157981.1"/>
</dbReference>
<name>A0AAU7SUZ8_9GAMM</name>
<reference evidence="2" key="1">
    <citation type="submission" date="2024-06" db="EMBL/GenBank/DDBJ databases">
        <authorList>
            <person name="Song Z."/>
        </authorList>
    </citation>
    <scope>NUCLEOTIDE SEQUENCE</scope>
    <source>
        <strain evidence="2">A1-4-2</strain>
    </source>
</reference>
<feature type="region of interest" description="Disordered" evidence="1">
    <location>
        <begin position="27"/>
        <end position="53"/>
    </location>
</feature>
<dbReference type="AlphaFoldDB" id="A0AAU7SUZ8"/>